<feature type="domain" description="3-keto-alpha-glucoside-1,2-lyase/3-keto-2-hydroxy-glucal hydratase" evidence="2">
    <location>
        <begin position="34"/>
        <end position="235"/>
    </location>
</feature>
<evidence type="ECO:0000259" key="2">
    <source>
        <dbReference type="Pfam" id="PF06439"/>
    </source>
</evidence>
<dbReference type="InterPro" id="IPR013320">
    <property type="entry name" value="ConA-like_dom_sf"/>
</dbReference>
<dbReference type="EMBL" id="CP155447">
    <property type="protein sequence ID" value="XBH01522.1"/>
    <property type="molecule type" value="Genomic_DNA"/>
</dbReference>
<name>A0AAU7C7Z7_9BACT</name>
<dbReference type="Pfam" id="PF13385">
    <property type="entry name" value="Laminin_G_3"/>
    <property type="match status" value="1"/>
</dbReference>
<dbReference type="SUPFAM" id="SSF49899">
    <property type="entry name" value="Concanavalin A-like lectins/glucanases"/>
    <property type="match status" value="1"/>
</dbReference>
<evidence type="ECO:0000256" key="1">
    <source>
        <dbReference type="SAM" id="SignalP"/>
    </source>
</evidence>
<keyword evidence="3" id="KW-0378">Hydrolase</keyword>
<gene>
    <name evidence="3" type="ORF">V5E97_24595</name>
</gene>
<protein>
    <submittedName>
        <fullName evidence="3">Family 16 glycoside hydrolase</fullName>
    </submittedName>
</protein>
<sequence>MRCRVQRTLSFIAAMAGLGMGAVGRAEETSPPNGFRAVFNGKDLSGWHGLNPHLGAKLTGEKKAANLAEQRAEFPKNWTVENGELVNDGKGPYATTDEEFGDIELLVEYKTVPKADSGIYLRGAPQVQIWDVNQVFNPKAPTRKPHLGSGGLFNNTPGTTGRHPLVLADRPFGDWNQFRIRQVSDRTWVWLNDKLVVDGAVMENYDDRNRPLPAKGPILLQTHGGEIRWRNIFVREIGIPEAKQILSAAEAETKAKLTRALTLHASFDKGLEADFARGDKTCYVVQGKGLETATPPDEVRLVPDAGRFGGALHFTKKTNFRPAFKDAGAIGYNDKNWNASVSVWLRLNPDEDLEPGYCDPVQIVGDDSKKGFIFLEWSKDETPRFFRYAIRPLFHIWNPDNVQWADIPVAKRPMVQVARAPFSRETWTHVVFSLENVNDKSKPQVGRLHLNGKLQGTIENWDLKFDWDPARVLLVLGAAYVGQMDDLAVFNAALTDDEVKHVYELKQGVRELR</sequence>
<evidence type="ECO:0000313" key="3">
    <source>
        <dbReference type="EMBL" id="XBH01522.1"/>
    </source>
</evidence>
<feature type="chain" id="PRO_5043616231" evidence="1">
    <location>
        <begin position="22"/>
        <end position="513"/>
    </location>
</feature>
<feature type="signal peptide" evidence="1">
    <location>
        <begin position="1"/>
        <end position="21"/>
    </location>
</feature>
<accession>A0AAU7C7Z7</accession>
<reference evidence="3" key="1">
    <citation type="submission" date="2024-05" db="EMBL/GenBank/DDBJ databases">
        <title>Planctomycetes of the genus Singulisphaera possess chitinolytic capabilities.</title>
        <authorList>
            <person name="Ivanova A."/>
        </authorList>
    </citation>
    <scope>NUCLEOTIDE SEQUENCE</scope>
    <source>
        <strain evidence="3">Ch08T</strain>
    </source>
</reference>
<proteinExistence type="predicted"/>
<dbReference type="InterPro" id="IPR010496">
    <property type="entry name" value="AL/BT2_dom"/>
</dbReference>
<organism evidence="3">
    <name type="scientific">Singulisphaera sp. Ch08</name>
    <dbReference type="NCBI Taxonomy" id="3120278"/>
    <lineage>
        <taxon>Bacteria</taxon>
        <taxon>Pseudomonadati</taxon>
        <taxon>Planctomycetota</taxon>
        <taxon>Planctomycetia</taxon>
        <taxon>Isosphaerales</taxon>
        <taxon>Isosphaeraceae</taxon>
        <taxon>Singulisphaera</taxon>
    </lineage>
</organism>
<dbReference type="AlphaFoldDB" id="A0AAU7C7Z7"/>
<dbReference type="Gene3D" id="2.60.120.560">
    <property type="entry name" value="Exo-inulinase, domain 1"/>
    <property type="match status" value="1"/>
</dbReference>
<dbReference type="Pfam" id="PF06439">
    <property type="entry name" value="3keto-disac_hyd"/>
    <property type="match status" value="1"/>
</dbReference>
<dbReference type="Gene3D" id="2.60.120.200">
    <property type="match status" value="1"/>
</dbReference>
<dbReference type="GO" id="GO:0016787">
    <property type="term" value="F:hydrolase activity"/>
    <property type="evidence" value="ECO:0007669"/>
    <property type="project" value="UniProtKB-KW"/>
</dbReference>
<keyword evidence="1" id="KW-0732">Signal</keyword>
<dbReference type="RefSeq" id="WP_406694261.1">
    <property type="nucleotide sequence ID" value="NZ_CP155447.1"/>
</dbReference>